<feature type="modified residue" description="Glycine radical" evidence="3">
    <location>
        <position position="882"/>
    </location>
</feature>
<dbReference type="InterPro" id="IPR051215">
    <property type="entry name" value="GRE"/>
</dbReference>
<dbReference type="PANTHER" id="PTHR43641:SF2">
    <property type="entry name" value="DEHYDRATASE YBIW-RELATED"/>
    <property type="match status" value="1"/>
</dbReference>
<dbReference type="SUPFAM" id="SSF51998">
    <property type="entry name" value="PFL-like glycyl radical enzymes"/>
    <property type="match status" value="1"/>
</dbReference>
<proteinExistence type="predicted"/>
<dbReference type="PANTHER" id="PTHR43641">
    <property type="entry name" value="FORMATE ACETYLTRANSFERASE 3-RELATED"/>
    <property type="match status" value="1"/>
</dbReference>
<evidence type="ECO:0000256" key="1">
    <source>
        <dbReference type="ARBA" id="ARBA00022818"/>
    </source>
</evidence>
<evidence type="ECO:0000259" key="4">
    <source>
        <dbReference type="PROSITE" id="PS51149"/>
    </source>
</evidence>
<dbReference type="Proteomes" id="UP001078443">
    <property type="component" value="Unassembled WGS sequence"/>
</dbReference>
<evidence type="ECO:0000313" key="7">
    <source>
        <dbReference type="Proteomes" id="UP001078443"/>
    </source>
</evidence>
<dbReference type="Pfam" id="PF01228">
    <property type="entry name" value="Gly_radical"/>
    <property type="match status" value="1"/>
</dbReference>
<protein>
    <submittedName>
        <fullName evidence="6">4-hydroxyphenylacetate decarboxylase large subunit</fullName>
        <ecNumber evidence="6">4.1.1.83</ecNumber>
    </submittedName>
</protein>
<dbReference type="EMBL" id="JAPQER010000002">
    <property type="protein sequence ID" value="MCY6484078.1"/>
    <property type="molecule type" value="Genomic_DNA"/>
</dbReference>
<evidence type="ECO:0000259" key="5">
    <source>
        <dbReference type="PROSITE" id="PS51554"/>
    </source>
</evidence>
<keyword evidence="1 3" id="KW-0556">Organic radical</keyword>
<dbReference type="NCBIfam" id="NF033715">
    <property type="entry name" value="glycyl_HPDL_Lrg"/>
    <property type="match status" value="1"/>
</dbReference>
<accession>A0ABT4CYM7</accession>
<reference evidence="6" key="1">
    <citation type="submission" date="2022-12" db="EMBL/GenBank/DDBJ databases">
        <authorList>
            <person name="Wang J."/>
        </authorList>
    </citation>
    <scope>NUCLEOTIDE SEQUENCE</scope>
    <source>
        <strain evidence="6">HY-45-18</strain>
    </source>
</reference>
<gene>
    <name evidence="6" type="primary">hpdB</name>
    <name evidence="6" type="ORF">OW763_06895</name>
</gene>
<keyword evidence="7" id="KW-1185">Reference proteome</keyword>
<evidence type="ECO:0000256" key="3">
    <source>
        <dbReference type="PROSITE-ProRule" id="PRU00493"/>
    </source>
</evidence>
<sequence length="907" mass="102214">MKDKTRMKLADILASKGLSMNYQSGGKAPEKMIDREVKKEPTPRAKKLRELFYNTLSTANTEFPYWYNRRWDELDGEVTVIRRAEALKCAFSHSTPNIIPGEKLVMQKTSSFRGSFPMPWLSESFFVAKEDELYKEALKRGSASSGELSAFGGGGGNVTQSFDNVVSIAGKFGMRKEEIPVLLKLAKRWVGKSVEDLGHKYEQMVDGYDLKENAMRSLICMFDSGFTLPQGREVINYYYPLQYGFDEIKERAEQRKIEVAGKADGDGLVGMERLYFYEAVKIVIEGLQNWILNYAKLARKLASTTKDENQRKEYVEITQCLEWIAHKQPRTFREALQLTYTLHIAAINEDAISGMSIGRLGQILYPWFEQDMKVGRITEKEVLELLELYRVKITAIDCFACAGVVGGVLSGNTFNNLSLGGLTEDGQSATNDLEMLIVEAGITCATPQPTLSVLYDEKLPDKFLLKCAECDKTGSGYPAWMNNRVAIDFLMKQYGPEGMNIDEARAFAIGGCLETSPCCWKKLNLNDKEYLIPGGAGQPTSVGVHFMANPKILELVLTNGKDYRTGMQVVPPHNKKLRTYEELWGAFKQYYEILVDAVAKANNIQHDIWRKHNMGIVNSMLKPDCLDKGLHIGNMGYRYNATFNVESCGTINMVNSLASLKKLIYDEKKYTLKQMVDAIINNFGFMTSEEVGSYSLVDQEKRNNSSKYDEIYGACLGAPKYGNDDKYVDNILKQYEEWFSKMSRKVESLYGKNMYPCQISVSTHGAQGRATLATADGRLTGTTYSDASMSAYPGTDKNGPYALFESATVWDHSLSQNSQMNLKIHPSALKGVQGTKNLLELTRAYMRKGGFHIQYNIVDSKVLRVAQEKPDEYRDLMVRVAGFTQYWCEIGKPIQDEVISRTEYEGV</sequence>
<dbReference type="EC" id="4.1.1.83" evidence="6"/>
<comment type="caution">
    <text evidence="6">The sequence shown here is derived from an EMBL/GenBank/DDBJ whole genome shotgun (WGS) entry which is preliminary data.</text>
</comment>
<keyword evidence="2 6" id="KW-0456">Lyase</keyword>
<dbReference type="Pfam" id="PF02901">
    <property type="entry name" value="PFL-like"/>
    <property type="match status" value="1"/>
</dbReference>
<feature type="domain" description="PFL" evidence="5">
    <location>
        <begin position="43"/>
        <end position="779"/>
    </location>
</feature>
<organism evidence="6 7">
    <name type="scientific">Clostridium aestuarii</name>
    <dbReference type="NCBI Taxonomy" id="338193"/>
    <lineage>
        <taxon>Bacteria</taxon>
        <taxon>Bacillati</taxon>
        <taxon>Bacillota</taxon>
        <taxon>Clostridia</taxon>
        <taxon>Eubacteriales</taxon>
        <taxon>Clostridiaceae</taxon>
        <taxon>Clostridium</taxon>
    </lineage>
</organism>
<dbReference type="InterPro" id="IPR001150">
    <property type="entry name" value="Gly_radical"/>
</dbReference>
<dbReference type="PROSITE" id="PS51554">
    <property type="entry name" value="PFL"/>
    <property type="match status" value="1"/>
</dbReference>
<dbReference type="InterPro" id="IPR004184">
    <property type="entry name" value="PFL_dom"/>
</dbReference>
<dbReference type="Gene3D" id="3.20.70.20">
    <property type="match status" value="1"/>
</dbReference>
<name>A0ABT4CYM7_9CLOT</name>
<dbReference type="GO" id="GO:0043722">
    <property type="term" value="F:4-hydroxyphenylacetate decarboxylase activity"/>
    <property type="evidence" value="ECO:0007669"/>
    <property type="project" value="UniProtKB-EC"/>
</dbReference>
<evidence type="ECO:0000256" key="2">
    <source>
        <dbReference type="ARBA" id="ARBA00023239"/>
    </source>
</evidence>
<dbReference type="PROSITE" id="PS51149">
    <property type="entry name" value="GLY_RADICAL_2"/>
    <property type="match status" value="1"/>
</dbReference>
<dbReference type="RefSeq" id="WP_268040350.1">
    <property type="nucleotide sequence ID" value="NZ_JAPQER010000002.1"/>
</dbReference>
<evidence type="ECO:0000313" key="6">
    <source>
        <dbReference type="EMBL" id="MCY6484078.1"/>
    </source>
</evidence>
<feature type="domain" description="Glycine radical" evidence="4">
    <location>
        <begin position="787"/>
        <end position="907"/>
    </location>
</feature>